<keyword evidence="1" id="KW-0812">Transmembrane</keyword>
<keyword evidence="1" id="KW-0472">Membrane</keyword>
<sequence>MNRFDINVPLVKLLVAKDWQLFEKQLALYVAGGIVALCLLGMAQRWSFYVGSLVLIIVLVSTACFAISNSLIVERKERTLAFVMSLPVTPMDFHVAKLIGNLVTFGVPFLIIAGGAIAVVLLTPLPDGLVVYGLLIFGYIFLAYCVSLSIATVVESEGWNTFAMISSMVLINPFMMVLGQIPSIADNISRDAVVWTTPAVAILAVQVVVGIGVLAYTTIAHCRKPTFY</sequence>
<feature type="transmembrane region" description="Helical" evidence="1">
    <location>
        <begin position="193"/>
        <end position="216"/>
    </location>
</feature>
<reference evidence="2 3" key="1">
    <citation type="submission" date="2019-03" db="EMBL/GenBank/DDBJ databases">
        <title>Genomic Encyclopedia of Type Strains, Phase IV (KMG-IV): sequencing the most valuable type-strain genomes for metagenomic binning, comparative biology and taxonomic classification.</title>
        <authorList>
            <person name="Goeker M."/>
        </authorList>
    </citation>
    <scope>NUCLEOTIDE SEQUENCE [LARGE SCALE GENOMIC DNA]</scope>
    <source>
        <strain evidence="2 3">DSM 21944</strain>
    </source>
</reference>
<feature type="transmembrane region" description="Helical" evidence="1">
    <location>
        <begin position="129"/>
        <end position="150"/>
    </location>
</feature>
<gene>
    <name evidence="2" type="ORF">EDC25_101116</name>
</gene>
<feature type="transmembrane region" description="Helical" evidence="1">
    <location>
        <begin position="49"/>
        <end position="67"/>
    </location>
</feature>
<proteinExistence type="predicted"/>
<dbReference type="EMBL" id="SMAF01000001">
    <property type="protein sequence ID" value="TCT01258.1"/>
    <property type="molecule type" value="Genomic_DNA"/>
</dbReference>
<evidence type="ECO:0000256" key="1">
    <source>
        <dbReference type="SAM" id="Phobius"/>
    </source>
</evidence>
<dbReference type="RefSeq" id="WP_123521823.1">
    <property type="nucleotide sequence ID" value="NZ_JBHLWF010000005.1"/>
</dbReference>
<dbReference type="Proteomes" id="UP000294599">
    <property type="component" value="Unassembled WGS sequence"/>
</dbReference>
<accession>A0A4S3L066</accession>
<name>A0A4S3L066_9GAMM</name>
<dbReference type="AlphaFoldDB" id="A0A4S3L066"/>
<evidence type="ECO:0000313" key="2">
    <source>
        <dbReference type="EMBL" id="TCT01258.1"/>
    </source>
</evidence>
<feature type="transmembrane region" description="Helical" evidence="1">
    <location>
        <begin position="26"/>
        <end position="43"/>
    </location>
</feature>
<evidence type="ECO:0008006" key="4">
    <source>
        <dbReference type="Google" id="ProtNLM"/>
    </source>
</evidence>
<keyword evidence="3" id="KW-1185">Reference proteome</keyword>
<feature type="transmembrane region" description="Helical" evidence="1">
    <location>
        <begin position="102"/>
        <end position="122"/>
    </location>
</feature>
<evidence type="ECO:0000313" key="3">
    <source>
        <dbReference type="Proteomes" id="UP000294599"/>
    </source>
</evidence>
<dbReference type="OrthoDB" id="128948at2"/>
<comment type="caution">
    <text evidence="2">The sequence shown here is derived from an EMBL/GenBank/DDBJ whole genome shotgun (WGS) entry which is preliminary data.</text>
</comment>
<feature type="transmembrane region" description="Helical" evidence="1">
    <location>
        <begin position="162"/>
        <end position="181"/>
    </location>
</feature>
<organism evidence="2 3">
    <name type="scientific">Pseudofulvimonas gallinarii</name>
    <dbReference type="NCBI Taxonomy" id="634155"/>
    <lineage>
        <taxon>Bacteria</taxon>
        <taxon>Pseudomonadati</taxon>
        <taxon>Pseudomonadota</taxon>
        <taxon>Gammaproteobacteria</taxon>
        <taxon>Lysobacterales</taxon>
        <taxon>Rhodanobacteraceae</taxon>
        <taxon>Pseudofulvimonas</taxon>
    </lineage>
</organism>
<protein>
    <recommendedName>
        <fullName evidence="4">ABC-2 family transporter</fullName>
    </recommendedName>
</protein>
<keyword evidence="1" id="KW-1133">Transmembrane helix</keyword>